<accession>A0A2H3J1H1</accession>
<evidence type="ECO:0000313" key="1">
    <source>
        <dbReference type="EMBL" id="PCH36026.1"/>
    </source>
</evidence>
<dbReference type="EMBL" id="KB467865">
    <property type="protein sequence ID" value="PCH36026.1"/>
    <property type="molecule type" value="Genomic_DNA"/>
</dbReference>
<proteinExistence type="predicted"/>
<dbReference type="InterPro" id="IPR032675">
    <property type="entry name" value="LRR_dom_sf"/>
</dbReference>
<gene>
    <name evidence="1" type="ORF">WOLCODRAFT_166625</name>
</gene>
<protein>
    <recommendedName>
        <fullName evidence="3">F-box domain-containing protein</fullName>
    </recommendedName>
</protein>
<dbReference type="Gene3D" id="3.80.10.10">
    <property type="entry name" value="Ribonuclease Inhibitor"/>
    <property type="match status" value="1"/>
</dbReference>
<dbReference type="AlphaFoldDB" id="A0A2H3J1H1"/>
<keyword evidence="2" id="KW-1185">Reference proteome</keyword>
<name>A0A2H3J1H1_WOLCO</name>
<reference evidence="1 2" key="1">
    <citation type="journal article" date="2012" name="Science">
        <title>The Paleozoic origin of enzymatic lignin decomposition reconstructed from 31 fungal genomes.</title>
        <authorList>
            <person name="Floudas D."/>
            <person name="Binder M."/>
            <person name="Riley R."/>
            <person name="Barry K."/>
            <person name="Blanchette R.A."/>
            <person name="Henrissat B."/>
            <person name="Martinez A.T."/>
            <person name="Otillar R."/>
            <person name="Spatafora J.W."/>
            <person name="Yadav J.S."/>
            <person name="Aerts A."/>
            <person name="Benoit I."/>
            <person name="Boyd A."/>
            <person name="Carlson A."/>
            <person name="Copeland A."/>
            <person name="Coutinho P.M."/>
            <person name="de Vries R.P."/>
            <person name="Ferreira P."/>
            <person name="Findley K."/>
            <person name="Foster B."/>
            <person name="Gaskell J."/>
            <person name="Glotzer D."/>
            <person name="Gorecki P."/>
            <person name="Heitman J."/>
            <person name="Hesse C."/>
            <person name="Hori C."/>
            <person name="Igarashi K."/>
            <person name="Jurgens J.A."/>
            <person name="Kallen N."/>
            <person name="Kersten P."/>
            <person name="Kohler A."/>
            <person name="Kuees U."/>
            <person name="Kumar T.K.A."/>
            <person name="Kuo A."/>
            <person name="LaButti K."/>
            <person name="Larrondo L.F."/>
            <person name="Lindquist E."/>
            <person name="Ling A."/>
            <person name="Lombard V."/>
            <person name="Lucas S."/>
            <person name="Lundell T."/>
            <person name="Martin R."/>
            <person name="McLaughlin D.J."/>
            <person name="Morgenstern I."/>
            <person name="Morin E."/>
            <person name="Murat C."/>
            <person name="Nagy L.G."/>
            <person name="Nolan M."/>
            <person name="Ohm R.A."/>
            <person name="Patyshakuliyeva A."/>
            <person name="Rokas A."/>
            <person name="Ruiz-Duenas F.J."/>
            <person name="Sabat G."/>
            <person name="Salamov A."/>
            <person name="Samejima M."/>
            <person name="Schmutz J."/>
            <person name="Slot J.C."/>
            <person name="St John F."/>
            <person name="Stenlid J."/>
            <person name="Sun H."/>
            <person name="Sun S."/>
            <person name="Syed K."/>
            <person name="Tsang A."/>
            <person name="Wiebenga A."/>
            <person name="Young D."/>
            <person name="Pisabarro A."/>
            <person name="Eastwood D.C."/>
            <person name="Martin F."/>
            <person name="Cullen D."/>
            <person name="Grigoriev I.V."/>
            <person name="Hibbett D.S."/>
        </authorList>
    </citation>
    <scope>NUCLEOTIDE SEQUENCE [LARGE SCALE GENOMIC DNA]</scope>
    <source>
        <strain evidence="1 2">MD-104</strain>
    </source>
</reference>
<organism evidence="1 2">
    <name type="scientific">Wolfiporia cocos (strain MD-104)</name>
    <name type="common">Brown rot fungus</name>
    <dbReference type="NCBI Taxonomy" id="742152"/>
    <lineage>
        <taxon>Eukaryota</taxon>
        <taxon>Fungi</taxon>
        <taxon>Dikarya</taxon>
        <taxon>Basidiomycota</taxon>
        <taxon>Agaricomycotina</taxon>
        <taxon>Agaricomycetes</taxon>
        <taxon>Polyporales</taxon>
        <taxon>Phaeolaceae</taxon>
        <taxon>Wolfiporia</taxon>
    </lineage>
</organism>
<sequence>MLDDPRIGGLHDTASLDDIHGFRGLRQLKIVGHLPRITSFLPNIETPSLQSLSLEDTAPYVTSDGEENPRRWRQVTSVICSLFGRTVRNISLKSRFAMPHDWSVEETVTGLITPLLGLRDLERFRCLFIIESVKMFITDSDIRLMAVSWPKIQELSLHQLYRPDLSPTIQCLIDVARLSPHLRTFILSGVTVGTLVPLESVPDLSHELEQLDLGYGTNYGYRFAEDLGQIIYRLFPNLDTTWNPRKNDGGWQRVLESVSKCQHN</sequence>
<dbReference type="Proteomes" id="UP000218811">
    <property type="component" value="Unassembled WGS sequence"/>
</dbReference>
<evidence type="ECO:0008006" key="3">
    <source>
        <dbReference type="Google" id="ProtNLM"/>
    </source>
</evidence>
<evidence type="ECO:0000313" key="2">
    <source>
        <dbReference type="Proteomes" id="UP000218811"/>
    </source>
</evidence>